<keyword evidence="2" id="KW-1185">Reference proteome</keyword>
<proteinExistence type="predicted"/>
<keyword evidence="1" id="KW-0449">Lipoprotein</keyword>
<sequence>MHEASARLGRYDRQIFEGTHRIGFDSTTVRIPRSRRHPAHRLRGFVVILRGISTMSKTGQHMVAALMTLACLSGCATVTPVSGKFPDISPMAAQTGHYQGQEVRWGGTLIDTHPETQQTCFTVLGEPLSSDGRPRSARGKAHIGRFIACAPGFYDPMLYRAGREITFIGRVERVVHHQVGQFDYAYPELAASTVYLWPIEPPRPRVDEQVFMGSGFGFGYYPGWWFGPGWGYWPGWRY</sequence>
<accession>A0ACD5H8Q5</accession>
<dbReference type="Proteomes" id="UP000470022">
    <property type="component" value="Chromosome"/>
</dbReference>
<reference evidence="1" key="1">
    <citation type="submission" date="2023-06" db="EMBL/GenBank/DDBJ databases">
        <title>Complete and circular genome of Acidithiobacillus ferrianus DSM 107098.</title>
        <authorList>
            <person name="Norris P.R."/>
            <person name="Falagan C."/>
            <person name="Moya-Beltran A."/>
            <person name="Castro M."/>
            <person name="Quatrini R."/>
            <person name="Johnson D.B."/>
        </authorList>
    </citation>
    <scope>NUCLEOTIDE SEQUENCE</scope>
    <source>
        <strain evidence="1">MG</strain>
    </source>
</reference>
<organism evidence="1 2">
    <name type="scientific">Acidithiobacillus ferrianus</name>
    <dbReference type="NCBI Taxonomy" id="2678518"/>
    <lineage>
        <taxon>Bacteria</taxon>
        <taxon>Pseudomonadati</taxon>
        <taxon>Pseudomonadota</taxon>
        <taxon>Acidithiobacillia</taxon>
        <taxon>Acidithiobacillales</taxon>
        <taxon>Acidithiobacillaceae</taxon>
        <taxon>Acidithiobacillus</taxon>
    </lineage>
</organism>
<evidence type="ECO:0000313" key="2">
    <source>
        <dbReference type="Proteomes" id="UP000470022"/>
    </source>
</evidence>
<evidence type="ECO:0000313" key="1">
    <source>
        <dbReference type="EMBL" id="XRI69317.1"/>
    </source>
</evidence>
<gene>
    <name evidence="1" type="ORF">GL267_001115</name>
</gene>
<dbReference type="EMBL" id="CP127523">
    <property type="protein sequence ID" value="XRI69317.1"/>
    <property type="molecule type" value="Genomic_DNA"/>
</dbReference>
<protein>
    <submittedName>
        <fullName evidence="1">Slp family lipoprotein</fullName>
    </submittedName>
</protein>
<name>A0ACD5H8Q5_9PROT</name>